<name>A0A0G2FSV8_9PEZI</name>
<dbReference type="Proteomes" id="UP000034680">
    <property type="component" value="Unassembled WGS sequence"/>
</dbReference>
<dbReference type="EMBL" id="LCUC01000097">
    <property type="protein sequence ID" value="KKY37086.1"/>
    <property type="molecule type" value="Genomic_DNA"/>
</dbReference>
<evidence type="ECO:0000256" key="1">
    <source>
        <dbReference type="ARBA" id="ARBA00007992"/>
    </source>
</evidence>
<dbReference type="PANTHER" id="PTHR46720:SF3">
    <property type="entry name" value="FAD-BINDING DOMAIN-CONTAINING PROTEIN-RELATED"/>
    <property type="match status" value="1"/>
</dbReference>
<dbReference type="SUPFAM" id="SSF54373">
    <property type="entry name" value="FAD-linked reductases, C-terminal domain"/>
    <property type="match status" value="1"/>
</dbReference>
<sequence length="450" mass="48251">MSPPPPPPHIAIVGAGITGLSLAAGLHARGVPFTVYERASSRGAHGAGGAGIGLSPNAERAMGRLAPGVRRAYERVANPNGEDYFQWVDGLTREVVFRLFVGEGCFRGCRRADLVEELMGCVPGERVRYGRALRGVAGRDGGEGVTLLFEDGSDEVADAVIGCDGIRSRVRELLFGPAAAATYSSKYSFRALVPMAQARASLPEHMVSTRYMYNGPGAHIITYPVANNTLLNTLAVVSDPAPWGPRQHGSSSSSRNPHVGTATAGEAGAAFEGWHPDVRAVVGLLPGEMDKWAIFDMLEHPVPRYHGGANSATGSANTTCLAGDAAHAAGPHLGAGAGFGIEDALLLAELLRAVRDEGVVSTRGGGGARGDTLWARLAAAFEVYSEMRHGRTQWLVKHTRDAVDLFQWRDRDLSRSPDGFGREITWRFHEVWHYDIDKMVDQARQKLKTR</sequence>
<evidence type="ECO:0000313" key="8">
    <source>
        <dbReference type="Proteomes" id="UP000034680"/>
    </source>
</evidence>
<keyword evidence="6" id="KW-0732">Signal</keyword>
<keyword evidence="4" id="KW-0560">Oxidoreductase</keyword>
<evidence type="ECO:0000256" key="6">
    <source>
        <dbReference type="SAM" id="SignalP"/>
    </source>
</evidence>
<organism evidence="7 8">
    <name type="scientific">Diaporthe ampelina</name>
    <dbReference type="NCBI Taxonomy" id="1214573"/>
    <lineage>
        <taxon>Eukaryota</taxon>
        <taxon>Fungi</taxon>
        <taxon>Dikarya</taxon>
        <taxon>Ascomycota</taxon>
        <taxon>Pezizomycotina</taxon>
        <taxon>Sordariomycetes</taxon>
        <taxon>Sordariomycetidae</taxon>
        <taxon>Diaporthales</taxon>
        <taxon>Diaporthaceae</taxon>
        <taxon>Diaporthe</taxon>
    </lineage>
</organism>
<evidence type="ECO:0000313" key="7">
    <source>
        <dbReference type="EMBL" id="KKY37086.1"/>
    </source>
</evidence>
<reference evidence="7 8" key="1">
    <citation type="submission" date="2015-05" db="EMBL/GenBank/DDBJ databases">
        <title>Distinctive expansion of gene families associated with plant cell wall degradation and secondary metabolism in the genomes of grapevine trunk pathogens.</title>
        <authorList>
            <person name="Lawrence D.P."/>
            <person name="Travadon R."/>
            <person name="Rolshausen P.E."/>
            <person name="Baumgartner K."/>
        </authorList>
    </citation>
    <scope>NUCLEOTIDE SEQUENCE [LARGE SCALE GENOMIC DNA]</scope>
    <source>
        <strain evidence="7">DA912</strain>
    </source>
</reference>
<keyword evidence="8" id="KW-1185">Reference proteome</keyword>
<dbReference type="InterPro" id="IPR051104">
    <property type="entry name" value="FAD_monoxygenase"/>
</dbReference>
<feature type="region of interest" description="Disordered" evidence="5">
    <location>
        <begin position="242"/>
        <end position="262"/>
    </location>
</feature>
<proteinExistence type="inferred from homology"/>
<accession>A0A0G2FSV8</accession>
<evidence type="ECO:0000256" key="5">
    <source>
        <dbReference type="SAM" id="MobiDB-lite"/>
    </source>
</evidence>
<dbReference type="SUPFAM" id="SSF51905">
    <property type="entry name" value="FAD/NAD(P)-binding domain"/>
    <property type="match status" value="1"/>
</dbReference>
<feature type="chain" id="PRO_5002544212" evidence="6">
    <location>
        <begin position="24"/>
        <end position="450"/>
    </location>
</feature>
<comment type="caution">
    <text evidence="7">The sequence shown here is derived from an EMBL/GenBank/DDBJ whole genome shotgun (WGS) entry which is preliminary data.</text>
</comment>
<keyword evidence="3" id="KW-0274">FAD</keyword>
<feature type="signal peptide" evidence="6">
    <location>
        <begin position="1"/>
        <end position="23"/>
    </location>
</feature>
<protein>
    <submittedName>
        <fullName evidence="7">Putative salicylate hydroxylase</fullName>
    </submittedName>
</protein>
<dbReference type="STRING" id="1214573.A0A0G2FSV8"/>
<dbReference type="OrthoDB" id="417877at2759"/>
<comment type="similarity">
    <text evidence="1">Belongs to the paxM FAD-dependent monooxygenase family.</text>
</comment>
<reference evidence="7 8" key="2">
    <citation type="submission" date="2015-05" db="EMBL/GenBank/DDBJ databases">
        <authorList>
            <person name="Morales-Cruz A."/>
            <person name="Amrine K.C."/>
            <person name="Cantu D."/>
        </authorList>
    </citation>
    <scope>NUCLEOTIDE SEQUENCE [LARGE SCALE GENOMIC DNA]</scope>
    <source>
        <strain evidence="7">DA912</strain>
    </source>
</reference>
<dbReference type="InterPro" id="IPR036188">
    <property type="entry name" value="FAD/NAD-bd_sf"/>
</dbReference>
<dbReference type="Gene3D" id="3.50.50.60">
    <property type="entry name" value="FAD/NAD(P)-binding domain"/>
    <property type="match status" value="1"/>
</dbReference>
<dbReference type="Pfam" id="PF13450">
    <property type="entry name" value="NAD_binding_8"/>
    <property type="match status" value="1"/>
</dbReference>
<dbReference type="PRINTS" id="PR00420">
    <property type="entry name" value="RNGMNOXGNASE"/>
</dbReference>
<dbReference type="AlphaFoldDB" id="A0A0G2FSV8"/>
<dbReference type="GO" id="GO:0044550">
    <property type="term" value="P:secondary metabolite biosynthetic process"/>
    <property type="evidence" value="ECO:0007669"/>
    <property type="project" value="TreeGrafter"/>
</dbReference>
<dbReference type="PANTHER" id="PTHR46720">
    <property type="entry name" value="HYDROXYLASE, PUTATIVE (AFU_ORTHOLOGUE AFUA_3G01460)-RELATED"/>
    <property type="match status" value="1"/>
</dbReference>
<evidence type="ECO:0000256" key="3">
    <source>
        <dbReference type="ARBA" id="ARBA00022827"/>
    </source>
</evidence>
<dbReference type="GO" id="GO:0016491">
    <property type="term" value="F:oxidoreductase activity"/>
    <property type="evidence" value="ECO:0007669"/>
    <property type="project" value="UniProtKB-KW"/>
</dbReference>
<keyword evidence="2" id="KW-0285">Flavoprotein</keyword>
<evidence type="ECO:0000256" key="4">
    <source>
        <dbReference type="ARBA" id="ARBA00023002"/>
    </source>
</evidence>
<evidence type="ECO:0000256" key="2">
    <source>
        <dbReference type="ARBA" id="ARBA00022630"/>
    </source>
</evidence>
<gene>
    <name evidence="7" type="ORF">UCDDA912_g02923</name>
</gene>